<dbReference type="AlphaFoldDB" id="A0A8K0FXE4"/>
<organism evidence="7 8">
    <name type="scientific">Ignelater luminosus</name>
    <name type="common">Cucubano</name>
    <name type="synonym">Pyrophorus luminosus</name>
    <dbReference type="NCBI Taxonomy" id="2038154"/>
    <lineage>
        <taxon>Eukaryota</taxon>
        <taxon>Metazoa</taxon>
        <taxon>Ecdysozoa</taxon>
        <taxon>Arthropoda</taxon>
        <taxon>Hexapoda</taxon>
        <taxon>Insecta</taxon>
        <taxon>Pterygota</taxon>
        <taxon>Neoptera</taxon>
        <taxon>Endopterygota</taxon>
        <taxon>Coleoptera</taxon>
        <taxon>Polyphaga</taxon>
        <taxon>Elateriformia</taxon>
        <taxon>Elateroidea</taxon>
        <taxon>Elateridae</taxon>
        <taxon>Agrypninae</taxon>
        <taxon>Pyrophorini</taxon>
        <taxon>Ignelater</taxon>
    </lineage>
</organism>
<dbReference type="InterPro" id="IPR029058">
    <property type="entry name" value="AB_hydrolase_fold"/>
</dbReference>
<reference evidence="7" key="1">
    <citation type="submission" date="2019-08" db="EMBL/GenBank/DDBJ databases">
        <title>The genome of the North American firefly Photinus pyralis.</title>
        <authorList>
            <consortium name="Photinus pyralis genome working group"/>
            <person name="Fallon T.R."/>
            <person name="Sander Lower S.E."/>
            <person name="Weng J.-K."/>
        </authorList>
    </citation>
    <scope>NUCLEOTIDE SEQUENCE</scope>
    <source>
        <strain evidence="7">TRF0915ILg1</strain>
        <tissue evidence="7">Whole body</tissue>
    </source>
</reference>
<sequence>MRVIISVFLIIVLVFTTVSCSDDITAGELSKEIVDQIKHIQTHFVTSLKPDCQNMQQVQLDFILYKQDDYDNPIILDPGDPNEIDADKNVILIMHGWLQDANSSGIIKLKNAYLDRYDANVIILDWSQIAKQAYTVAYCHMQRMSIQISKFLCHISSNLGVPLNEVHVVGYSLGAQLAGVSAQYVKSKCKKQIGRITGLDPSGPLFQNLPERRRLDKGDAGFVDVIHTDQMKFGYSGSTGSSDFYPNCGQAQPGCTTVKDIADDTTLPEIMCSHHRSLDYMIESVGSDHFIGVTCGMCPRYCRPNIINEIYTVMGEGATPQSRNNNKFYLTTKNVPPYSEGWTLSGAKLP</sequence>
<feature type="signal peptide" evidence="5">
    <location>
        <begin position="1"/>
        <end position="20"/>
    </location>
</feature>
<proteinExistence type="inferred from homology"/>
<dbReference type="GO" id="GO:0005615">
    <property type="term" value="C:extracellular space"/>
    <property type="evidence" value="ECO:0007669"/>
    <property type="project" value="TreeGrafter"/>
</dbReference>
<dbReference type="GO" id="GO:0016042">
    <property type="term" value="P:lipid catabolic process"/>
    <property type="evidence" value="ECO:0007669"/>
    <property type="project" value="TreeGrafter"/>
</dbReference>
<keyword evidence="3" id="KW-0964">Secreted</keyword>
<dbReference type="GO" id="GO:0017171">
    <property type="term" value="F:serine hydrolase activity"/>
    <property type="evidence" value="ECO:0007669"/>
    <property type="project" value="TreeGrafter"/>
</dbReference>
<evidence type="ECO:0000256" key="5">
    <source>
        <dbReference type="SAM" id="SignalP"/>
    </source>
</evidence>
<dbReference type="SUPFAM" id="SSF53474">
    <property type="entry name" value="alpha/beta-Hydrolases"/>
    <property type="match status" value="1"/>
</dbReference>
<dbReference type="PANTHER" id="PTHR11610">
    <property type="entry name" value="LIPASE"/>
    <property type="match status" value="1"/>
</dbReference>
<comment type="caution">
    <text evidence="7">The sequence shown here is derived from an EMBL/GenBank/DDBJ whole genome shotgun (WGS) entry which is preliminary data.</text>
</comment>
<evidence type="ECO:0000313" key="7">
    <source>
        <dbReference type="EMBL" id="KAF2883710.1"/>
    </source>
</evidence>
<feature type="domain" description="Lipase" evidence="6">
    <location>
        <begin position="43"/>
        <end position="338"/>
    </location>
</feature>
<protein>
    <recommendedName>
        <fullName evidence="6">Lipase domain-containing protein</fullName>
    </recommendedName>
</protein>
<dbReference type="OrthoDB" id="199913at2759"/>
<dbReference type="PRINTS" id="PR00821">
    <property type="entry name" value="TAGLIPASE"/>
</dbReference>
<dbReference type="InterPro" id="IPR000734">
    <property type="entry name" value="TAG_lipase"/>
</dbReference>
<evidence type="ECO:0000313" key="8">
    <source>
        <dbReference type="Proteomes" id="UP000801492"/>
    </source>
</evidence>
<evidence type="ECO:0000256" key="2">
    <source>
        <dbReference type="ARBA" id="ARBA00010701"/>
    </source>
</evidence>
<dbReference type="Pfam" id="PF00151">
    <property type="entry name" value="Lipase"/>
    <property type="match status" value="1"/>
</dbReference>
<comment type="similarity">
    <text evidence="2 4">Belongs to the AB hydrolase superfamily. Lipase family.</text>
</comment>
<name>A0A8K0FXE4_IGNLU</name>
<evidence type="ECO:0000259" key="6">
    <source>
        <dbReference type="Pfam" id="PF00151"/>
    </source>
</evidence>
<dbReference type="PANTHER" id="PTHR11610:SF173">
    <property type="entry name" value="LIPASE DOMAIN-CONTAINING PROTEIN-RELATED"/>
    <property type="match status" value="1"/>
</dbReference>
<keyword evidence="5" id="KW-0732">Signal</keyword>
<accession>A0A8K0FXE4</accession>
<feature type="chain" id="PRO_5035477351" description="Lipase domain-containing protein" evidence="5">
    <location>
        <begin position="21"/>
        <end position="350"/>
    </location>
</feature>
<evidence type="ECO:0000256" key="1">
    <source>
        <dbReference type="ARBA" id="ARBA00004613"/>
    </source>
</evidence>
<dbReference type="PROSITE" id="PS51257">
    <property type="entry name" value="PROKAR_LIPOPROTEIN"/>
    <property type="match status" value="1"/>
</dbReference>
<dbReference type="EMBL" id="VTPC01090308">
    <property type="protein sequence ID" value="KAF2883710.1"/>
    <property type="molecule type" value="Genomic_DNA"/>
</dbReference>
<dbReference type="Proteomes" id="UP000801492">
    <property type="component" value="Unassembled WGS sequence"/>
</dbReference>
<dbReference type="GO" id="GO:0016298">
    <property type="term" value="F:lipase activity"/>
    <property type="evidence" value="ECO:0007669"/>
    <property type="project" value="InterPro"/>
</dbReference>
<keyword evidence="8" id="KW-1185">Reference proteome</keyword>
<gene>
    <name evidence="7" type="ORF">ILUMI_22460</name>
</gene>
<evidence type="ECO:0000256" key="4">
    <source>
        <dbReference type="RuleBase" id="RU004262"/>
    </source>
</evidence>
<dbReference type="InterPro" id="IPR013818">
    <property type="entry name" value="Lipase"/>
</dbReference>
<evidence type="ECO:0000256" key="3">
    <source>
        <dbReference type="ARBA" id="ARBA00022525"/>
    </source>
</evidence>
<comment type="subcellular location">
    <subcellularLocation>
        <location evidence="1">Secreted</location>
    </subcellularLocation>
</comment>
<dbReference type="Gene3D" id="3.40.50.1820">
    <property type="entry name" value="alpha/beta hydrolase"/>
    <property type="match status" value="1"/>
</dbReference>